<evidence type="ECO:0008006" key="4">
    <source>
        <dbReference type="Google" id="ProtNLM"/>
    </source>
</evidence>
<keyword evidence="1" id="KW-1133">Transmembrane helix</keyword>
<keyword evidence="1" id="KW-0812">Transmembrane</keyword>
<organism evidence="2 3">
    <name type="scientific">Georgenia halophila</name>
    <dbReference type="NCBI Taxonomy" id="620889"/>
    <lineage>
        <taxon>Bacteria</taxon>
        <taxon>Bacillati</taxon>
        <taxon>Actinomycetota</taxon>
        <taxon>Actinomycetes</taxon>
        <taxon>Micrococcales</taxon>
        <taxon>Bogoriellaceae</taxon>
        <taxon>Georgenia</taxon>
    </lineage>
</organism>
<name>A0ABP8L737_9MICO</name>
<protein>
    <recommendedName>
        <fullName evidence="4">DUF3784 domain-containing protein</fullName>
    </recommendedName>
</protein>
<dbReference type="Proteomes" id="UP001500622">
    <property type="component" value="Unassembled WGS sequence"/>
</dbReference>
<gene>
    <name evidence="2" type="ORF">GCM10023169_18920</name>
</gene>
<accession>A0ABP8L737</accession>
<evidence type="ECO:0000256" key="1">
    <source>
        <dbReference type="SAM" id="Phobius"/>
    </source>
</evidence>
<comment type="caution">
    <text evidence="2">The sequence shown here is derived from an EMBL/GenBank/DDBJ whole genome shotgun (WGS) entry which is preliminary data.</text>
</comment>
<dbReference type="RefSeq" id="WP_345216010.1">
    <property type="nucleotide sequence ID" value="NZ_BAABGN010000008.1"/>
</dbReference>
<keyword evidence="1" id="KW-0472">Membrane</keyword>
<proteinExistence type="predicted"/>
<evidence type="ECO:0000313" key="2">
    <source>
        <dbReference type="EMBL" id="GAA4423382.1"/>
    </source>
</evidence>
<sequence>MLVGILLVLCGSALFTWSAVEMSHANPTVAFPLWKDPPRRPWKALGLRAGGAALAVLGAGLAGDTIGYWSVLLIVAAFGGIPLIYVIHNRRLTTTARAS</sequence>
<evidence type="ECO:0000313" key="3">
    <source>
        <dbReference type="Proteomes" id="UP001500622"/>
    </source>
</evidence>
<dbReference type="EMBL" id="BAABGN010000008">
    <property type="protein sequence ID" value="GAA4423382.1"/>
    <property type="molecule type" value="Genomic_DNA"/>
</dbReference>
<feature type="transmembrane region" description="Helical" evidence="1">
    <location>
        <begin position="66"/>
        <end position="87"/>
    </location>
</feature>
<keyword evidence="3" id="KW-1185">Reference proteome</keyword>
<reference evidence="3" key="1">
    <citation type="journal article" date="2019" name="Int. J. Syst. Evol. Microbiol.">
        <title>The Global Catalogue of Microorganisms (GCM) 10K type strain sequencing project: providing services to taxonomists for standard genome sequencing and annotation.</title>
        <authorList>
            <consortium name="The Broad Institute Genomics Platform"/>
            <consortium name="The Broad Institute Genome Sequencing Center for Infectious Disease"/>
            <person name="Wu L."/>
            <person name="Ma J."/>
        </authorList>
    </citation>
    <scope>NUCLEOTIDE SEQUENCE [LARGE SCALE GENOMIC DNA]</scope>
    <source>
        <strain evidence="3">JCM 17810</strain>
    </source>
</reference>